<evidence type="ECO:0000313" key="2">
    <source>
        <dbReference type="Proteomes" id="UP000035159"/>
    </source>
</evidence>
<accession>A0A0G2ZA64</accession>
<dbReference type="SFLD" id="SFLDS00003">
    <property type="entry name" value="Haloacid_Dehalogenase"/>
    <property type="match status" value="1"/>
</dbReference>
<dbReference type="Proteomes" id="UP000035159">
    <property type="component" value="Chromosome"/>
</dbReference>
<dbReference type="NCBIfam" id="TIGR00099">
    <property type="entry name" value="Cof-subfamily"/>
    <property type="match status" value="1"/>
</dbReference>
<name>A0A0G2ZA64_9BACT</name>
<evidence type="ECO:0000313" key="1">
    <source>
        <dbReference type="EMBL" id="AKI96971.1"/>
    </source>
</evidence>
<dbReference type="Gene3D" id="3.40.50.1000">
    <property type="entry name" value="HAD superfamily/HAD-like"/>
    <property type="match status" value="1"/>
</dbReference>
<sequence length="265" mass="29406">MIEVFAIDIDGTFIGTDGKVPPENIQALKMIEEEELKVFFASGRMLRSVVKFQSTKLGTTYPVIAYNGAVVWNGRNIIFSKTIDPEEAAEIVSYTLKEELYIQAYVDDELIVPHDCEKAREYAKHSGVSFRIEKDLSKFVSKNPPTKLLIIDTPEQVQRLKELYSARYTNLNVFRSFATYLDLLPEGVNKGIGLKVLCDDLHIAPEKVVAFGDNDNDVPLFEKAGFSVAVANATPAAIKAADVIAPTNDEGGFGKVAIRLIRLMK</sequence>
<dbReference type="SUPFAM" id="SSF56784">
    <property type="entry name" value="HAD-like"/>
    <property type="match status" value="1"/>
</dbReference>
<evidence type="ECO:0008006" key="3">
    <source>
        <dbReference type="Google" id="ProtNLM"/>
    </source>
</evidence>
<dbReference type="InterPro" id="IPR036412">
    <property type="entry name" value="HAD-like_sf"/>
</dbReference>
<keyword evidence="2" id="KW-1185">Reference proteome</keyword>
<dbReference type="NCBIfam" id="TIGR01484">
    <property type="entry name" value="HAD-SF-IIB"/>
    <property type="match status" value="1"/>
</dbReference>
<dbReference type="OrthoDB" id="9790031at2"/>
<dbReference type="RefSeq" id="WP_047754106.1">
    <property type="nucleotide sequence ID" value="NZ_CAJUHA010000019.1"/>
</dbReference>
<gene>
    <name evidence="1" type="ORF">IX53_03080</name>
</gene>
<dbReference type="PANTHER" id="PTHR10000:SF8">
    <property type="entry name" value="HAD SUPERFAMILY HYDROLASE-LIKE, TYPE 3"/>
    <property type="match status" value="1"/>
</dbReference>
<dbReference type="GO" id="GO:0016791">
    <property type="term" value="F:phosphatase activity"/>
    <property type="evidence" value="ECO:0007669"/>
    <property type="project" value="UniProtKB-ARBA"/>
</dbReference>
<dbReference type="InterPro" id="IPR000150">
    <property type="entry name" value="Cof"/>
</dbReference>
<organism evidence="1 2">
    <name type="scientific">Kosmotoga pacifica</name>
    <dbReference type="NCBI Taxonomy" id="1330330"/>
    <lineage>
        <taxon>Bacteria</taxon>
        <taxon>Thermotogati</taxon>
        <taxon>Thermotogota</taxon>
        <taxon>Thermotogae</taxon>
        <taxon>Kosmotogales</taxon>
        <taxon>Kosmotogaceae</taxon>
        <taxon>Kosmotoga</taxon>
    </lineage>
</organism>
<protein>
    <recommendedName>
        <fullName evidence="3">Haloacid dehalogenase</fullName>
    </recommendedName>
</protein>
<dbReference type="STRING" id="1330330.IX53_03080"/>
<reference evidence="1 2" key="1">
    <citation type="submission" date="2015-04" db="EMBL/GenBank/DDBJ databases">
        <title>Complete Genome Sequence of Kosmotoga pacifica SLHLJ1.</title>
        <authorList>
            <person name="Jiang L.J."/>
            <person name="Shao Z.Z."/>
            <person name="Jebbar M."/>
        </authorList>
    </citation>
    <scope>NUCLEOTIDE SEQUENCE [LARGE SCALE GENOMIC DNA]</scope>
    <source>
        <strain evidence="1 2">SLHLJ1</strain>
    </source>
</reference>
<dbReference type="GO" id="GO:0000287">
    <property type="term" value="F:magnesium ion binding"/>
    <property type="evidence" value="ECO:0007669"/>
    <property type="project" value="TreeGrafter"/>
</dbReference>
<dbReference type="SFLD" id="SFLDG01140">
    <property type="entry name" value="C2.B:_Phosphomannomutase_and_P"/>
    <property type="match status" value="1"/>
</dbReference>
<dbReference type="KEGG" id="kpf:IX53_03080"/>
<dbReference type="Gene3D" id="3.30.1240.10">
    <property type="match status" value="1"/>
</dbReference>
<proteinExistence type="predicted"/>
<dbReference type="PATRIC" id="fig|1330330.3.peg.616"/>
<dbReference type="PANTHER" id="PTHR10000">
    <property type="entry name" value="PHOSPHOSERINE PHOSPHATASE"/>
    <property type="match status" value="1"/>
</dbReference>
<dbReference type="CDD" id="cd07516">
    <property type="entry name" value="HAD_Pase"/>
    <property type="match status" value="1"/>
</dbReference>
<dbReference type="InterPro" id="IPR023214">
    <property type="entry name" value="HAD_sf"/>
</dbReference>
<dbReference type="Pfam" id="PF08282">
    <property type="entry name" value="Hydrolase_3"/>
    <property type="match status" value="1"/>
</dbReference>
<dbReference type="EMBL" id="CP011232">
    <property type="protein sequence ID" value="AKI96971.1"/>
    <property type="molecule type" value="Genomic_DNA"/>
</dbReference>
<dbReference type="AlphaFoldDB" id="A0A0G2ZA64"/>
<dbReference type="GO" id="GO:0005829">
    <property type="term" value="C:cytosol"/>
    <property type="evidence" value="ECO:0007669"/>
    <property type="project" value="TreeGrafter"/>
</dbReference>
<dbReference type="InterPro" id="IPR006379">
    <property type="entry name" value="HAD-SF_hydro_IIB"/>
</dbReference>